<reference evidence="1 2" key="1">
    <citation type="journal article" date="2014" name="Int. J. Syst. Evol. Microbiol.">
        <title>Methanobacterium paludis sp. nov. and a novel strain of Methanobacterium lacus isolated from northern peatlands.</title>
        <authorList>
            <person name="Cadillo-Quiroz H."/>
            <person name="Brauer S.L."/>
            <person name="Goodson N."/>
            <person name="Yavitt J.B."/>
            <person name="Zinder S.H."/>
        </authorList>
    </citation>
    <scope>NUCLEOTIDE SEQUENCE [LARGE SCALE GENOMIC DNA]</scope>
    <source>
        <strain evidence="2">DSM 25820 / JCM 18151 / SWAN1</strain>
    </source>
</reference>
<keyword evidence="2" id="KW-1185">Reference proteome</keyword>
<dbReference type="GeneID" id="10668301"/>
<sequence>MAENLNQINLYVNDVKGINNKIKIEFEYIYKIKSNSNEFKECLNRLMDFRCYEVYPDEFVEKQIIITETGKKSFLKVIFEIPFVDKDSELKKFNENLKSLGLHVANAGYMRCVVGC</sequence>
<gene>
    <name evidence="1" type="ordered locus">MSWAN_0804</name>
</gene>
<accession>F6D893</accession>
<dbReference type="Proteomes" id="UP000009231">
    <property type="component" value="Chromosome"/>
</dbReference>
<evidence type="ECO:0000313" key="1">
    <source>
        <dbReference type="EMBL" id="AEG17832.1"/>
    </source>
</evidence>
<dbReference type="KEGG" id="mew:MSWAN_0804"/>
<proteinExistence type="predicted"/>
<name>F6D893_METPW</name>
<dbReference type="EMBL" id="CP002772">
    <property type="protein sequence ID" value="AEG17832.1"/>
    <property type="molecule type" value="Genomic_DNA"/>
</dbReference>
<dbReference type="RefSeq" id="WP_013825334.1">
    <property type="nucleotide sequence ID" value="NC_015574.1"/>
</dbReference>
<dbReference type="HOGENOM" id="CLU_2091341_0_0_2"/>
<evidence type="ECO:0000313" key="2">
    <source>
        <dbReference type="Proteomes" id="UP000009231"/>
    </source>
</evidence>
<dbReference type="AlphaFoldDB" id="F6D893"/>
<protein>
    <submittedName>
        <fullName evidence="1">Uncharacterized protein</fullName>
    </submittedName>
</protein>
<organism evidence="1 2">
    <name type="scientific">Methanobacterium paludis (strain DSM 25820 / JCM 18151 / SWAN1)</name>
    <dbReference type="NCBI Taxonomy" id="868131"/>
    <lineage>
        <taxon>Archaea</taxon>
        <taxon>Methanobacteriati</taxon>
        <taxon>Methanobacteriota</taxon>
        <taxon>Methanomada group</taxon>
        <taxon>Methanobacteria</taxon>
        <taxon>Methanobacteriales</taxon>
        <taxon>Methanobacteriaceae</taxon>
        <taxon>Methanobacterium</taxon>
    </lineage>
</organism>